<dbReference type="AlphaFoldDB" id="A0A2T4Z691"/>
<protein>
    <submittedName>
        <fullName evidence="3">Uncharacterized SAM-binding protein YcdF (DUF218 family)</fullName>
    </submittedName>
</protein>
<dbReference type="RefSeq" id="WP_108177412.1">
    <property type="nucleotide sequence ID" value="NZ_PZZL01000004.1"/>
</dbReference>
<proteinExistence type="predicted"/>
<dbReference type="GO" id="GO:0043164">
    <property type="term" value="P:Gram-negative-bacterium-type cell wall biogenesis"/>
    <property type="evidence" value="ECO:0007669"/>
    <property type="project" value="TreeGrafter"/>
</dbReference>
<dbReference type="InterPro" id="IPR051599">
    <property type="entry name" value="Cell_Envelope_Assoc"/>
</dbReference>
<feature type="transmembrane region" description="Helical" evidence="1">
    <location>
        <begin position="14"/>
        <end position="35"/>
    </location>
</feature>
<dbReference type="OrthoDB" id="9809813at2"/>
<gene>
    <name evidence="3" type="ORF">C8P69_104473</name>
</gene>
<dbReference type="Pfam" id="PF02698">
    <property type="entry name" value="DUF218"/>
    <property type="match status" value="1"/>
</dbReference>
<dbReference type="CDD" id="cd06259">
    <property type="entry name" value="YdcF-like"/>
    <property type="match status" value="1"/>
</dbReference>
<evidence type="ECO:0000313" key="3">
    <source>
        <dbReference type="EMBL" id="PTM57419.1"/>
    </source>
</evidence>
<keyword evidence="1" id="KW-0812">Transmembrane</keyword>
<evidence type="ECO:0000256" key="1">
    <source>
        <dbReference type="SAM" id="Phobius"/>
    </source>
</evidence>
<dbReference type="InterPro" id="IPR003848">
    <property type="entry name" value="DUF218"/>
</dbReference>
<dbReference type="PANTHER" id="PTHR30336:SF4">
    <property type="entry name" value="ENVELOPE BIOGENESIS FACTOR ELYC"/>
    <property type="match status" value="1"/>
</dbReference>
<comment type="caution">
    <text evidence="3">The sequence shown here is derived from an EMBL/GenBank/DDBJ whole genome shotgun (WGS) entry which is preliminary data.</text>
</comment>
<accession>A0A2T4Z691</accession>
<feature type="domain" description="DUF218" evidence="2">
    <location>
        <begin position="87"/>
        <end position="255"/>
    </location>
</feature>
<dbReference type="GO" id="GO:0000270">
    <property type="term" value="P:peptidoglycan metabolic process"/>
    <property type="evidence" value="ECO:0007669"/>
    <property type="project" value="TreeGrafter"/>
</dbReference>
<feature type="transmembrane region" description="Helical" evidence="1">
    <location>
        <begin position="47"/>
        <end position="68"/>
    </location>
</feature>
<evidence type="ECO:0000259" key="2">
    <source>
        <dbReference type="Pfam" id="PF02698"/>
    </source>
</evidence>
<reference evidence="3 4" key="1">
    <citation type="submission" date="2018-04" db="EMBL/GenBank/DDBJ databases">
        <title>Genomic Encyclopedia of Archaeal and Bacterial Type Strains, Phase II (KMG-II): from individual species to whole genera.</title>
        <authorList>
            <person name="Goeker M."/>
        </authorList>
    </citation>
    <scope>NUCLEOTIDE SEQUENCE [LARGE SCALE GENOMIC DNA]</scope>
    <source>
        <strain evidence="3 4">DSM 25521</strain>
    </source>
</reference>
<sequence>MSLANHLFFYLSKLLWWFAAPSNLLTAILVVGALLLFTRWSRGGRRLVVLGALGLLLCGIAPLGLWLARPLEDRFPSPPADMAAPTGIIVLGGSMDQLTTAARGQPTIGAAPGRMTEAVALARRFPDARIVFTGGSAEVFRTSGLDEAGAALALFRQLGLAPERLTLERESRNTYENAVLSKALVKPQPGERWLLVTSAWHMPRSVGIFRQAGWPVIAYPTDFETRGTDRELTRPILPMSRGLDLTDRMAREWVGLLAYRVGGRTDALFPSP</sequence>
<dbReference type="Proteomes" id="UP000241808">
    <property type="component" value="Unassembled WGS sequence"/>
</dbReference>
<organism evidence="3 4">
    <name type="scientific">Phreatobacter oligotrophus</name>
    <dbReference type="NCBI Taxonomy" id="1122261"/>
    <lineage>
        <taxon>Bacteria</taxon>
        <taxon>Pseudomonadati</taxon>
        <taxon>Pseudomonadota</taxon>
        <taxon>Alphaproteobacteria</taxon>
        <taxon>Hyphomicrobiales</taxon>
        <taxon>Phreatobacteraceae</taxon>
        <taxon>Phreatobacter</taxon>
    </lineage>
</organism>
<dbReference type="Gene3D" id="3.40.50.620">
    <property type="entry name" value="HUPs"/>
    <property type="match status" value="1"/>
</dbReference>
<keyword evidence="1" id="KW-1133">Transmembrane helix</keyword>
<dbReference type="EMBL" id="PZZL01000004">
    <property type="protein sequence ID" value="PTM57419.1"/>
    <property type="molecule type" value="Genomic_DNA"/>
</dbReference>
<evidence type="ECO:0000313" key="4">
    <source>
        <dbReference type="Proteomes" id="UP000241808"/>
    </source>
</evidence>
<keyword evidence="1" id="KW-0472">Membrane</keyword>
<keyword evidence="4" id="KW-1185">Reference proteome</keyword>
<name>A0A2T4Z691_9HYPH</name>
<dbReference type="GO" id="GO:0005886">
    <property type="term" value="C:plasma membrane"/>
    <property type="evidence" value="ECO:0007669"/>
    <property type="project" value="TreeGrafter"/>
</dbReference>
<dbReference type="InterPro" id="IPR014729">
    <property type="entry name" value="Rossmann-like_a/b/a_fold"/>
</dbReference>
<dbReference type="PANTHER" id="PTHR30336">
    <property type="entry name" value="INNER MEMBRANE PROTEIN, PROBABLE PERMEASE"/>
    <property type="match status" value="1"/>
</dbReference>